<keyword evidence="18" id="KW-1185">Reference proteome</keyword>
<accession>A0A1H9FSK8</accession>
<evidence type="ECO:0000256" key="5">
    <source>
        <dbReference type="ARBA" id="ARBA00022960"/>
    </source>
</evidence>
<keyword evidence="2" id="KW-0328">Glycosyltransferase</keyword>
<dbReference type="EMBL" id="FOFG01000004">
    <property type="protein sequence ID" value="SEQ40458.1"/>
    <property type="molecule type" value="Genomic_DNA"/>
</dbReference>
<dbReference type="OrthoDB" id="9768187at2"/>
<dbReference type="GO" id="GO:0032153">
    <property type="term" value="C:cell division site"/>
    <property type="evidence" value="ECO:0007669"/>
    <property type="project" value="TreeGrafter"/>
</dbReference>
<dbReference type="PANTHER" id="PTHR30474:SF2">
    <property type="entry name" value="PEPTIDOGLYCAN GLYCOSYLTRANSFERASE FTSW-RELATED"/>
    <property type="match status" value="1"/>
</dbReference>
<dbReference type="InterPro" id="IPR001182">
    <property type="entry name" value="FtsW/RodA"/>
</dbReference>
<keyword evidence="4 16" id="KW-0812">Transmembrane</keyword>
<protein>
    <recommendedName>
        <fullName evidence="12">Probable peptidoglycan glycosyltransferase FtsW</fullName>
        <ecNumber evidence="14">2.4.99.28</ecNumber>
    </recommendedName>
    <alternativeName>
        <fullName evidence="13">Cell division protein FtsW</fullName>
    </alternativeName>
    <alternativeName>
        <fullName evidence="10">Cell wall polymerase</fullName>
    </alternativeName>
    <alternativeName>
        <fullName evidence="9">Peptidoglycan polymerase</fullName>
    </alternativeName>
</protein>
<feature type="transmembrane region" description="Helical" evidence="16">
    <location>
        <begin position="273"/>
        <end position="294"/>
    </location>
</feature>
<feature type="transmembrane region" description="Helical" evidence="16">
    <location>
        <begin position="306"/>
        <end position="327"/>
    </location>
</feature>
<evidence type="ECO:0000256" key="12">
    <source>
        <dbReference type="ARBA" id="ARBA00041185"/>
    </source>
</evidence>
<keyword evidence="17" id="KW-0131">Cell cycle</keyword>
<keyword evidence="3" id="KW-0808">Transferase</keyword>
<dbReference type="PANTHER" id="PTHR30474">
    <property type="entry name" value="CELL CYCLE PROTEIN"/>
    <property type="match status" value="1"/>
</dbReference>
<evidence type="ECO:0000256" key="2">
    <source>
        <dbReference type="ARBA" id="ARBA00022676"/>
    </source>
</evidence>
<dbReference type="GO" id="GO:0008955">
    <property type="term" value="F:peptidoglycan glycosyltransferase activity"/>
    <property type="evidence" value="ECO:0007669"/>
    <property type="project" value="UniProtKB-EC"/>
</dbReference>
<dbReference type="Pfam" id="PF01098">
    <property type="entry name" value="FTSW_RODA_SPOVE"/>
    <property type="match status" value="1"/>
</dbReference>
<keyword evidence="8 16" id="KW-0472">Membrane</keyword>
<dbReference type="RefSeq" id="WP_092496055.1">
    <property type="nucleotide sequence ID" value="NZ_FOFG01000004.1"/>
</dbReference>
<evidence type="ECO:0000256" key="6">
    <source>
        <dbReference type="ARBA" id="ARBA00022984"/>
    </source>
</evidence>
<feature type="transmembrane region" description="Helical" evidence="16">
    <location>
        <begin position="145"/>
        <end position="164"/>
    </location>
</feature>
<dbReference type="EC" id="2.4.99.28" evidence="14"/>
<evidence type="ECO:0000313" key="18">
    <source>
        <dbReference type="Proteomes" id="UP000199647"/>
    </source>
</evidence>
<keyword evidence="5" id="KW-0133">Cell shape</keyword>
<evidence type="ECO:0000256" key="7">
    <source>
        <dbReference type="ARBA" id="ARBA00022989"/>
    </source>
</evidence>
<evidence type="ECO:0000256" key="15">
    <source>
        <dbReference type="ARBA" id="ARBA00049902"/>
    </source>
</evidence>
<keyword evidence="6" id="KW-0573">Peptidoglycan synthesis</keyword>
<dbReference type="GO" id="GO:0008360">
    <property type="term" value="P:regulation of cell shape"/>
    <property type="evidence" value="ECO:0007669"/>
    <property type="project" value="UniProtKB-KW"/>
</dbReference>
<evidence type="ECO:0000256" key="1">
    <source>
        <dbReference type="ARBA" id="ARBA00004141"/>
    </source>
</evidence>
<dbReference type="GO" id="GO:0051301">
    <property type="term" value="P:cell division"/>
    <property type="evidence" value="ECO:0007669"/>
    <property type="project" value="UniProtKB-KW"/>
</dbReference>
<comment type="catalytic activity">
    <reaction evidence="15">
        <text>[GlcNAc-(1-&gt;4)-Mur2Ac(oyl-L-Ala-gamma-D-Glu-L-Lys-D-Ala-D-Ala)](n)-di-trans,octa-cis-undecaprenyl diphosphate + beta-D-GlcNAc-(1-&gt;4)-Mur2Ac(oyl-L-Ala-gamma-D-Glu-L-Lys-D-Ala-D-Ala)-di-trans,octa-cis-undecaprenyl diphosphate = [GlcNAc-(1-&gt;4)-Mur2Ac(oyl-L-Ala-gamma-D-Glu-L-Lys-D-Ala-D-Ala)](n+1)-di-trans,octa-cis-undecaprenyl diphosphate + di-trans,octa-cis-undecaprenyl diphosphate + H(+)</text>
        <dbReference type="Rhea" id="RHEA:23708"/>
        <dbReference type="Rhea" id="RHEA-COMP:9602"/>
        <dbReference type="Rhea" id="RHEA-COMP:9603"/>
        <dbReference type="ChEBI" id="CHEBI:15378"/>
        <dbReference type="ChEBI" id="CHEBI:58405"/>
        <dbReference type="ChEBI" id="CHEBI:60033"/>
        <dbReference type="ChEBI" id="CHEBI:78435"/>
        <dbReference type="EC" id="2.4.99.28"/>
    </reaction>
</comment>
<name>A0A1H9FSK8_9HYPH</name>
<organism evidence="17 18">
    <name type="scientific">Faunimonas pinastri</name>
    <dbReference type="NCBI Taxonomy" id="1855383"/>
    <lineage>
        <taxon>Bacteria</taxon>
        <taxon>Pseudomonadati</taxon>
        <taxon>Pseudomonadota</taxon>
        <taxon>Alphaproteobacteria</taxon>
        <taxon>Hyphomicrobiales</taxon>
        <taxon>Afifellaceae</taxon>
        <taxon>Faunimonas</taxon>
    </lineage>
</organism>
<keyword evidence="7 16" id="KW-1133">Transmembrane helix</keyword>
<dbReference type="GO" id="GO:0005886">
    <property type="term" value="C:plasma membrane"/>
    <property type="evidence" value="ECO:0007669"/>
    <property type="project" value="TreeGrafter"/>
</dbReference>
<evidence type="ECO:0000256" key="9">
    <source>
        <dbReference type="ARBA" id="ARBA00032370"/>
    </source>
</evidence>
<proteinExistence type="inferred from homology"/>
<dbReference type="Proteomes" id="UP000199647">
    <property type="component" value="Unassembled WGS sequence"/>
</dbReference>
<dbReference type="STRING" id="1855383.SAMN05216548_104190"/>
<feature type="transmembrane region" description="Helical" evidence="16">
    <location>
        <begin position="176"/>
        <end position="209"/>
    </location>
</feature>
<evidence type="ECO:0000256" key="10">
    <source>
        <dbReference type="ARBA" id="ARBA00033270"/>
    </source>
</evidence>
<dbReference type="AlphaFoldDB" id="A0A1H9FSK8"/>
<feature type="transmembrane region" description="Helical" evidence="16">
    <location>
        <begin position="83"/>
        <end position="103"/>
    </location>
</feature>
<evidence type="ECO:0000256" key="8">
    <source>
        <dbReference type="ARBA" id="ARBA00023136"/>
    </source>
</evidence>
<keyword evidence="17" id="KW-0132">Cell division</keyword>
<sequence length="382" mass="40892">MISRANRSPLAEWWWTIDRTLLSLVLIMLLGGVVLSLAASPAVAERIGLEPLHFFYRQALFAPVSAAIMIGISFLTPRQIRRAALIVLVLGLGMMVGVLLFGAEVKGSRRWFSVAGLSVQPSEFVKPAFIVISAWLFGEGNRPDIPGRLLAVGLLVVVLALLVAEPDLGQTMLTTACWGTLLFLAGVSPMLVVGLGVLSGGGLAAAYFVFPHVAARIDRFRDHSSGDTFQIDTALQSFRFGGWSGTGPGEGVMKRVLPDAHTDFVFSVVGEEFGIILCLIIVSLFLILVLRGMSQALKRNSAFERMAIAGLVTQIGMQAFINMGVNLQLLPAKGMTLPFISYGGSTLIATALTTGFLLALSRRSVSQQNTIVPRPHSAMVAA</sequence>
<feature type="transmembrane region" description="Helical" evidence="16">
    <location>
        <begin position="55"/>
        <end position="76"/>
    </location>
</feature>
<reference evidence="17 18" key="1">
    <citation type="submission" date="2016-10" db="EMBL/GenBank/DDBJ databases">
        <authorList>
            <person name="de Groot N.N."/>
        </authorList>
    </citation>
    <scope>NUCLEOTIDE SEQUENCE [LARGE SCALE GENOMIC DNA]</scope>
    <source>
        <strain evidence="17 18">A52C2</strain>
    </source>
</reference>
<evidence type="ECO:0000256" key="11">
    <source>
        <dbReference type="ARBA" id="ARBA00038053"/>
    </source>
</evidence>
<evidence type="ECO:0000313" key="17">
    <source>
        <dbReference type="EMBL" id="SEQ40458.1"/>
    </source>
</evidence>
<comment type="similarity">
    <text evidence="11">Belongs to the SEDS family. FtsW subfamily.</text>
</comment>
<evidence type="ECO:0000256" key="13">
    <source>
        <dbReference type="ARBA" id="ARBA00041418"/>
    </source>
</evidence>
<comment type="subcellular location">
    <subcellularLocation>
        <location evidence="1">Membrane</location>
        <topology evidence="1">Multi-pass membrane protein</topology>
    </subcellularLocation>
</comment>
<evidence type="ECO:0000256" key="4">
    <source>
        <dbReference type="ARBA" id="ARBA00022692"/>
    </source>
</evidence>
<feature type="transmembrane region" description="Helical" evidence="16">
    <location>
        <begin position="21"/>
        <end position="43"/>
    </location>
</feature>
<evidence type="ECO:0000256" key="3">
    <source>
        <dbReference type="ARBA" id="ARBA00022679"/>
    </source>
</evidence>
<gene>
    <name evidence="17" type="ORF">SAMN05216548_104190</name>
</gene>
<dbReference type="GO" id="GO:0009252">
    <property type="term" value="P:peptidoglycan biosynthetic process"/>
    <property type="evidence" value="ECO:0007669"/>
    <property type="project" value="UniProtKB-KW"/>
</dbReference>
<evidence type="ECO:0000256" key="14">
    <source>
        <dbReference type="ARBA" id="ARBA00044770"/>
    </source>
</evidence>
<dbReference type="GO" id="GO:0015648">
    <property type="term" value="F:lipid-linked peptidoglycan transporter activity"/>
    <property type="evidence" value="ECO:0007669"/>
    <property type="project" value="TreeGrafter"/>
</dbReference>
<evidence type="ECO:0000256" key="16">
    <source>
        <dbReference type="SAM" id="Phobius"/>
    </source>
</evidence>
<feature type="transmembrane region" description="Helical" evidence="16">
    <location>
        <begin position="339"/>
        <end position="360"/>
    </location>
</feature>